<dbReference type="GO" id="GO:0005524">
    <property type="term" value="F:ATP binding"/>
    <property type="evidence" value="ECO:0007669"/>
    <property type="project" value="UniProtKB-UniRule"/>
</dbReference>
<evidence type="ECO:0000256" key="8">
    <source>
        <dbReference type="ARBA" id="ARBA00022840"/>
    </source>
</evidence>
<comment type="catalytic activity">
    <reaction evidence="10 11">
        <text>shikimate + ATP = 3-phosphoshikimate + ADP + H(+)</text>
        <dbReference type="Rhea" id="RHEA:13121"/>
        <dbReference type="ChEBI" id="CHEBI:15378"/>
        <dbReference type="ChEBI" id="CHEBI:30616"/>
        <dbReference type="ChEBI" id="CHEBI:36208"/>
        <dbReference type="ChEBI" id="CHEBI:145989"/>
        <dbReference type="ChEBI" id="CHEBI:456216"/>
        <dbReference type="EC" id="2.7.1.71"/>
    </reaction>
</comment>
<keyword evidence="11" id="KW-0479">Metal-binding</keyword>
<dbReference type="GO" id="GO:0009423">
    <property type="term" value="P:chorismate biosynthetic process"/>
    <property type="evidence" value="ECO:0007669"/>
    <property type="project" value="UniProtKB-UniRule"/>
</dbReference>
<reference evidence="12 13" key="1">
    <citation type="submission" date="2019-02" db="EMBL/GenBank/DDBJ databases">
        <title>Deep-cultivation of Planctomycetes and their phenomic and genomic characterization uncovers novel biology.</title>
        <authorList>
            <person name="Wiegand S."/>
            <person name="Jogler M."/>
            <person name="Boedeker C."/>
            <person name="Pinto D."/>
            <person name="Vollmers J."/>
            <person name="Rivas-Marin E."/>
            <person name="Kohn T."/>
            <person name="Peeters S.H."/>
            <person name="Heuer A."/>
            <person name="Rast P."/>
            <person name="Oberbeckmann S."/>
            <person name="Bunk B."/>
            <person name="Jeske O."/>
            <person name="Meyerdierks A."/>
            <person name="Storesund J.E."/>
            <person name="Kallscheuer N."/>
            <person name="Luecker S."/>
            <person name="Lage O.M."/>
            <person name="Pohl T."/>
            <person name="Merkel B.J."/>
            <person name="Hornburger P."/>
            <person name="Mueller R.-W."/>
            <person name="Bruemmer F."/>
            <person name="Labrenz M."/>
            <person name="Spormann A.M."/>
            <person name="Op Den Camp H."/>
            <person name="Overmann J."/>
            <person name="Amann R."/>
            <person name="Jetten M.S.M."/>
            <person name="Mascher T."/>
            <person name="Medema M.H."/>
            <person name="Devos D.P."/>
            <person name="Kaster A.-K."/>
            <person name="Ovreas L."/>
            <person name="Rohde M."/>
            <person name="Galperin M.Y."/>
            <person name="Jogler C."/>
        </authorList>
    </citation>
    <scope>NUCLEOTIDE SEQUENCE [LARGE SCALE GENOMIC DNA]</scope>
    <source>
        <strain evidence="12 13">Poly51</strain>
    </source>
</reference>
<evidence type="ECO:0000256" key="10">
    <source>
        <dbReference type="ARBA" id="ARBA00048567"/>
    </source>
</evidence>
<dbReference type="InterPro" id="IPR027417">
    <property type="entry name" value="P-loop_NTPase"/>
</dbReference>
<sequence>MFITRHLYLTGFRGTGKTSVAARLSAAWAVATIDLDDVIETNAGKSIREIFSSGGESHFRDLETEALRVVAAGKPSIVSLGGGAILRAENRELIESTGIRVWLDATPEEICDRVLADASTTERRPALTELSQREEIHRLMAQRRDLYQASADHHVDTTGKSVDEVAKLVMEAVGRNGGENA</sequence>
<dbReference type="SUPFAM" id="SSF52540">
    <property type="entry name" value="P-loop containing nucleoside triphosphate hydrolases"/>
    <property type="match status" value="1"/>
</dbReference>
<evidence type="ECO:0000256" key="4">
    <source>
        <dbReference type="ARBA" id="ARBA00022605"/>
    </source>
</evidence>
<evidence type="ECO:0000256" key="1">
    <source>
        <dbReference type="ARBA" id="ARBA00004842"/>
    </source>
</evidence>
<dbReference type="CDD" id="cd00464">
    <property type="entry name" value="SK"/>
    <property type="match status" value="1"/>
</dbReference>
<feature type="binding site" evidence="11">
    <location>
        <position position="124"/>
    </location>
    <ligand>
        <name>ATP</name>
        <dbReference type="ChEBI" id="CHEBI:30616"/>
    </ligand>
</feature>
<dbReference type="InterPro" id="IPR023000">
    <property type="entry name" value="Shikimate_kinase_CS"/>
</dbReference>
<keyword evidence="6 11" id="KW-0547">Nucleotide-binding</keyword>
<dbReference type="GO" id="GO:0000287">
    <property type="term" value="F:magnesium ion binding"/>
    <property type="evidence" value="ECO:0007669"/>
    <property type="project" value="UniProtKB-UniRule"/>
</dbReference>
<dbReference type="InterPro" id="IPR000623">
    <property type="entry name" value="Shikimate_kinase/TSH1"/>
</dbReference>
<feature type="binding site" evidence="11">
    <location>
        <position position="18"/>
    </location>
    <ligand>
        <name>Mg(2+)</name>
        <dbReference type="ChEBI" id="CHEBI:18420"/>
    </ligand>
</feature>
<dbReference type="GO" id="GO:0009073">
    <property type="term" value="P:aromatic amino acid family biosynthetic process"/>
    <property type="evidence" value="ECO:0007669"/>
    <property type="project" value="UniProtKB-KW"/>
</dbReference>
<keyword evidence="9 11" id="KW-0057">Aromatic amino acid biosynthesis</keyword>
<proteinExistence type="inferred from homology"/>
<evidence type="ECO:0000313" key="12">
    <source>
        <dbReference type="EMBL" id="TWU60586.1"/>
    </source>
</evidence>
<keyword evidence="7 11" id="KW-0418">Kinase</keyword>
<protein>
    <recommendedName>
        <fullName evidence="3 11">Shikimate kinase</fullName>
        <shortName evidence="11">SK</shortName>
        <ecNumber evidence="3 11">2.7.1.71</ecNumber>
    </recommendedName>
</protein>
<dbReference type="Proteomes" id="UP000318288">
    <property type="component" value="Unassembled WGS sequence"/>
</dbReference>
<feature type="binding site" evidence="11">
    <location>
        <position position="143"/>
    </location>
    <ligand>
        <name>substrate</name>
    </ligand>
</feature>
<keyword evidence="11" id="KW-0460">Magnesium</keyword>
<feature type="binding site" evidence="11">
    <location>
        <position position="60"/>
    </location>
    <ligand>
        <name>substrate</name>
    </ligand>
</feature>
<dbReference type="Pfam" id="PF01202">
    <property type="entry name" value="SKI"/>
    <property type="match status" value="1"/>
</dbReference>
<gene>
    <name evidence="12" type="primary">aroL</name>
    <name evidence="11" type="synonym">aroK</name>
    <name evidence="12" type="ORF">Poly51_08640</name>
</gene>
<accession>A0A5C6FFJ7</accession>
<organism evidence="12 13">
    <name type="scientific">Rubripirellula tenax</name>
    <dbReference type="NCBI Taxonomy" id="2528015"/>
    <lineage>
        <taxon>Bacteria</taxon>
        <taxon>Pseudomonadati</taxon>
        <taxon>Planctomycetota</taxon>
        <taxon>Planctomycetia</taxon>
        <taxon>Pirellulales</taxon>
        <taxon>Pirellulaceae</taxon>
        <taxon>Rubripirellula</taxon>
    </lineage>
</organism>
<keyword evidence="8 11" id="KW-0067">ATP-binding</keyword>
<comment type="cofactor">
    <cofactor evidence="11">
        <name>Mg(2+)</name>
        <dbReference type="ChEBI" id="CHEBI:18420"/>
    </cofactor>
    <text evidence="11">Binds 1 Mg(2+) ion per subunit.</text>
</comment>
<dbReference type="InterPro" id="IPR031322">
    <property type="entry name" value="Shikimate/glucono_kinase"/>
</dbReference>
<feature type="binding site" evidence="11">
    <location>
        <position position="82"/>
    </location>
    <ligand>
        <name>substrate</name>
    </ligand>
</feature>
<comment type="subunit">
    <text evidence="11">Monomer.</text>
</comment>
<dbReference type="UniPathway" id="UPA00053">
    <property type="reaction ID" value="UER00088"/>
</dbReference>
<comment type="caution">
    <text evidence="12">The sequence shown here is derived from an EMBL/GenBank/DDBJ whole genome shotgun (WGS) entry which is preliminary data.</text>
</comment>
<dbReference type="GO" id="GO:0005829">
    <property type="term" value="C:cytosol"/>
    <property type="evidence" value="ECO:0007669"/>
    <property type="project" value="TreeGrafter"/>
</dbReference>
<dbReference type="GO" id="GO:0004765">
    <property type="term" value="F:shikimate kinase activity"/>
    <property type="evidence" value="ECO:0007669"/>
    <property type="project" value="UniProtKB-UniRule"/>
</dbReference>
<dbReference type="HAMAP" id="MF_00109">
    <property type="entry name" value="Shikimate_kinase"/>
    <property type="match status" value="1"/>
</dbReference>
<evidence type="ECO:0000256" key="7">
    <source>
        <dbReference type="ARBA" id="ARBA00022777"/>
    </source>
</evidence>
<comment type="caution">
    <text evidence="11">Lacks conserved residue(s) required for the propagation of feature annotation.</text>
</comment>
<evidence type="ECO:0000256" key="11">
    <source>
        <dbReference type="HAMAP-Rule" id="MF_00109"/>
    </source>
</evidence>
<evidence type="ECO:0000256" key="2">
    <source>
        <dbReference type="ARBA" id="ARBA00006997"/>
    </source>
</evidence>
<evidence type="ECO:0000256" key="6">
    <source>
        <dbReference type="ARBA" id="ARBA00022741"/>
    </source>
</evidence>
<dbReference type="AlphaFoldDB" id="A0A5C6FFJ7"/>
<keyword evidence="13" id="KW-1185">Reference proteome</keyword>
<dbReference type="RefSeq" id="WP_186775330.1">
    <property type="nucleotide sequence ID" value="NZ_SJPW01000001.1"/>
</dbReference>
<feature type="binding site" evidence="11">
    <location>
        <position position="36"/>
    </location>
    <ligand>
        <name>substrate</name>
    </ligand>
</feature>
<dbReference type="GO" id="GO:0008652">
    <property type="term" value="P:amino acid biosynthetic process"/>
    <property type="evidence" value="ECO:0007669"/>
    <property type="project" value="UniProtKB-KW"/>
</dbReference>
<evidence type="ECO:0000313" key="13">
    <source>
        <dbReference type="Proteomes" id="UP000318288"/>
    </source>
</evidence>
<comment type="pathway">
    <text evidence="1 11">Metabolic intermediate biosynthesis; chorismate biosynthesis; chorismate from D-erythrose 4-phosphate and phosphoenolpyruvate: step 5/7.</text>
</comment>
<dbReference type="Gene3D" id="3.40.50.300">
    <property type="entry name" value="P-loop containing nucleotide triphosphate hydrolases"/>
    <property type="match status" value="1"/>
</dbReference>
<comment type="subcellular location">
    <subcellularLocation>
        <location evidence="11">Cytoplasm</location>
    </subcellularLocation>
</comment>
<dbReference type="PANTHER" id="PTHR21087">
    <property type="entry name" value="SHIKIMATE KINASE"/>
    <property type="match status" value="1"/>
</dbReference>
<keyword evidence="11" id="KW-0963">Cytoplasm</keyword>
<dbReference type="EMBL" id="SJPW01000001">
    <property type="protein sequence ID" value="TWU60586.1"/>
    <property type="molecule type" value="Genomic_DNA"/>
</dbReference>
<feature type="binding site" evidence="11">
    <location>
        <begin position="14"/>
        <end position="19"/>
    </location>
    <ligand>
        <name>ATP</name>
        <dbReference type="ChEBI" id="CHEBI:30616"/>
    </ligand>
</feature>
<keyword evidence="4 11" id="KW-0028">Amino-acid biosynthesis</keyword>
<dbReference type="PROSITE" id="PS01128">
    <property type="entry name" value="SHIKIMATE_KINASE"/>
    <property type="match status" value="1"/>
</dbReference>
<evidence type="ECO:0000256" key="3">
    <source>
        <dbReference type="ARBA" id="ARBA00012154"/>
    </source>
</evidence>
<name>A0A5C6FFJ7_9BACT</name>
<comment type="similarity">
    <text evidence="2 11">Belongs to the shikimate kinase family.</text>
</comment>
<dbReference type="EC" id="2.7.1.71" evidence="3 11"/>
<evidence type="ECO:0000256" key="9">
    <source>
        <dbReference type="ARBA" id="ARBA00023141"/>
    </source>
</evidence>
<keyword evidence="5 11" id="KW-0808">Transferase</keyword>
<dbReference type="PANTHER" id="PTHR21087:SF16">
    <property type="entry name" value="SHIKIMATE KINASE 1, CHLOROPLASTIC"/>
    <property type="match status" value="1"/>
</dbReference>
<evidence type="ECO:0000256" key="5">
    <source>
        <dbReference type="ARBA" id="ARBA00022679"/>
    </source>
</evidence>
<dbReference type="PRINTS" id="PR01100">
    <property type="entry name" value="SHIKIMTKNASE"/>
</dbReference>
<comment type="function">
    <text evidence="11">Catalyzes the specific phosphorylation of the 3-hydroxyl group of shikimic acid using ATP as a cosubstrate.</text>
</comment>